<dbReference type="InterPro" id="IPR029016">
    <property type="entry name" value="GAF-like_dom_sf"/>
</dbReference>
<comment type="caution">
    <text evidence="6">The sequence shown here is derived from an EMBL/GenBank/DDBJ whole genome shotgun (WGS) entry which is preliminary data.</text>
</comment>
<dbReference type="Gene3D" id="3.30.450.40">
    <property type="match status" value="1"/>
</dbReference>
<dbReference type="GO" id="GO:0045892">
    <property type="term" value="P:negative regulation of DNA-templated transcription"/>
    <property type="evidence" value="ECO:0007669"/>
    <property type="project" value="TreeGrafter"/>
</dbReference>
<dbReference type="PROSITE" id="PS51078">
    <property type="entry name" value="ICLR_ED"/>
    <property type="match status" value="1"/>
</dbReference>
<dbReference type="Proteomes" id="UP000216020">
    <property type="component" value="Unassembled WGS sequence"/>
</dbReference>
<evidence type="ECO:0000313" key="7">
    <source>
        <dbReference type="Proteomes" id="UP000216020"/>
    </source>
</evidence>
<dbReference type="GO" id="GO:0003700">
    <property type="term" value="F:DNA-binding transcription factor activity"/>
    <property type="evidence" value="ECO:0007669"/>
    <property type="project" value="TreeGrafter"/>
</dbReference>
<dbReference type="Pfam" id="PF09339">
    <property type="entry name" value="HTH_IclR"/>
    <property type="match status" value="1"/>
</dbReference>
<keyword evidence="2" id="KW-0238">DNA-binding</keyword>
<sequence length="248" mass="26934">MSIKQVGNVLDLLEFFAARQRPASLAEIARHFGWPRSSTFNLLLTLTNRGFLYEPRARAGYYPAPVWAELITQIERGQPIPHGMRALLDQLVQETGETAVLAAASGAHALFIETVESPSPVRYAAPVGKRVPLHVTATGRALLSQMSAADRAAILEKAVYERHTDTTRVSAAQVEAEIAASVARGWFEGNAEYTPDLGGVAVPFAVGERRYALLVAGPMFRVASRLPALAKRLRERLDEYLAGQAAGD</sequence>
<name>A0A261S2F6_9BORD</name>
<feature type="domain" description="HTH iclR-type" evidence="4">
    <location>
        <begin position="3"/>
        <end position="65"/>
    </location>
</feature>
<dbReference type="InterPro" id="IPR014757">
    <property type="entry name" value="Tscrpt_reg_IclR_C"/>
</dbReference>
<reference evidence="7" key="1">
    <citation type="submission" date="2017-05" db="EMBL/GenBank/DDBJ databases">
        <title>Complete and WGS of Bordetella genogroups.</title>
        <authorList>
            <person name="Spilker T."/>
            <person name="Lipuma J."/>
        </authorList>
    </citation>
    <scope>NUCLEOTIDE SEQUENCE [LARGE SCALE GENOMIC DNA]</scope>
    <source>
        <strain evidence="7">AU16122</strain>
    </source>
</reference>
<accession>A0A261S2F6</accession>
<dbReference type="EMBL" id="NEVM01000005">
    <property type="protein sequence ID" value="OZI31529.1"/>
    <property type="molecule type" value="Genomic_DNA"/>
</dbReference>
<dbReference type="RefSeq" id="WP_094855937.1">
    <property type="nucleotide sequence ID" value="NZ_NEVM01000005.1"/>
</dbReference>
<organism evidence="6 7">
    <name type="scientific">Bordetella genomosp. 10</name>
    <dbReference type="NCBI Taxonomy" id="1416804"/>
    <lineage>
        <taxon>Bacteria</taxon>
        <taxon>Pseudomonadati</taxon>
        <taxon>Pseudomonadota</taxon>
        <taxon>Betaproteobacteria</taxon>
        <taxon>Burkholderiales</taxon>
        <taxon>Alcaligenaceae</taxon>
        <taxon>Bordetella</taxon>
    </lineage>
</organism>
<evidence type="ECO:0000313" key="6">
    <source>
        <dbReference type="EMBL" id="OZI31529.1"/>
    </source>
</evidence>
<dbReference type="AlphaFoldDB" id="A0A261S2F6"/>
<evidence type="ECO:0000256" key="1">
    <source>
        <dbReference type="ARBA" id="ARBA00023015"/>
    </source>
</evidence>
<evidence type="ECO:0000259" key="5">
    <source>
        <dbReference type="PROSITE" id="PS51078"/>
    </source>
</evidence>
<evidence type="ECO:0000259" key="4">
    <source>
        <dbReference type="PROSITE" id="PS51077"/>
    </source>
</evidence>
<dbReference type="InterPro" id="IPR036390">
    <property type="entry name" value="WH_DNA-bd_sf"/>
</dbReference>
<dbReference type="SUPFAM" id="SSF55781">
    <property type="entry name" value="GAF domain-like"/>
    <property type="match status" value="1"/>
</dbReference>
<dbReference type="PANTHER" id="PTHR30136">
    <property type="entry name" value="HELIX-TURN-HELIX TRANSCRIPTIONAL REGULATOR, ICLR FAMILY"/>
    <property type="match status" value="1"/>
</dbReference>
<dbReference type="PANTHER" id="PTHR30136:SF35">
    <property type="entry name" value="HTH-TYPE TRANSCRIPTIONAL REGULATOR RV1719"/>
    <property type="match status" value="1"/>
</dbReference>
<dbReference type="SUPFAM" id="SSF46785">
    <property type="entry name" value="Winged helix' DNA-binding domain"/>
    <property type="match status" value="1"/>
</dbReference>
<evidence type="ECO:0000256" key="3">
    <source>
        <dbReference type="ARBA" id="ARBA00023163"/>
    </source>
</evidence>
<dbReference type="InterPro" id="IPR005471">
    <property type="entry name" value="Tscrpt_reg_IclR_N"/>
</dbReference>
<protein>
    <submittedName>
        <fullName evidence="6">IclR family transcriptional regulator</fullName>
    </submittedName>
</protein>
<keyword evidence="7" id="KW-1185">Reference proteome</keyword>
<gene>
    <name evidence="6" type="ORF">CAL29_26920</name>
</gene>
<dbReference type="OrthoDB" id="8858707at2"/>
<evidence type="ECO:0000256" key="2">
    <source>
        <dbReference type="ARBA" id="ARBA00023125"/>
    </source>
</evidence>
<dbReference type="Gene3D" id="1.10.10.10">
    <property type="entry name" value="Winged helix-like DNA-binding domain superfamily/Winged helix DNA-binding domain"/>
    <property type="match status" value="1"/>
</dbReference>
<proteinExistence type="predicted"/>
<dbReference type="SMART" id="SM00346">
    <property type="entry name" value="HTH_ICLR"/>
    <property type="match status" value="1"/>
</dbReference>
<feature type="domain" description="IclR-ED" evidence="5">
    <location>
        <begin position="66"/>
        <end position="248"/>
    </location>
</feature>
<keyword evidence="1" id="KW-0805">Transcription regulation</keyword>
<dbReference type="PROSITE" id="PS51077">
    <property type="entry name" value="HTH_ICLR"/>
    <property type="match status" value="1"/>
</dbReference>
<dbReference type="Pfam" id="PF01614">
    <property type="entry name" value="IclR_C"/>
    <property type="match status" value="1"/>
</dbReference>
<dbReference type="InterPro" id="IPR036388">
    <property type="entry name" value="WH-like_DNA-bd_sf"/>
</dbReference>
<dbReference type="GO" id="GO:0003677">
    <property type="term" value="F:DNA binding"/>
    <property type="evidence" value="ECO:0007669"/>
    <property type="project" value="UniProtKB-KW"/>
</dbReference>
<dbReference type="InterPro" id="IPR050707">
    <property type="entry name" value="HTH_MetabolicPath_Reg"/>
</dbReference>
<keyword evidence="3" id="KW-0804">Transcription</keyword>